<gene>
    <name evidence="1" type="ORF">FGO68_gene10595</name>
</gene>
<sequence>MSNSVFTLKISFQRIEVDFNSKMSFQQGQVQQQFDLKKHIGLLDVYSQQSEQFNKMIVIQVQISQIVQFWLMFYPAQIFSRSYTL</sequence>
<dbReference type="AlphaFoldDB" id="A0A8J8NPZ3"/>
<reference evidence="1" key="1">
    <citation type="submission" date="2019-06" db="EMBL/GenBank/DDBJ databases">
        <authorList>
            <person name="Zheng W."/>
        </authorList>
    </citation>
    <scope>NUCLEOTIDE SEQUENCE</scope>
    <source>
        <strain evidence="1">QDHG01</strain>
    </source>
</reference>
<organism evidence="1 2">
    <name type="scientific">Halteria grandinella</name>
    <dbReference type="NCBI Taxonomy" id="5974"/>
    <lineage>
        <taxon>Eukaryota</taxon>
        <taxon>Sar</taxon>
        <taxon>Alveolata</taxon>
        <taxon>Ciliophora</taxon>
        <taxon>Intramacronucleata</taxon>
        <taxon>Spirotrichea</taxon>
        <taxon>Stichotrichia</taxon>
        <taxon>Sporadotrichida</taxon>
        <taxon>Halteriidae</taxon>
        <taxon>Halteria</taxon>
    </lineage>
</organism>
<evidence type="ECO:0000313" key="1">
    <source>
        <dbReference type="EMBL" id="TNV79381.1"/>
    </source>
</evidence>
<dbReference type="EMBL" id="RRYP01008984">
    <property type="protein sequence ID" value="TNV79381.1"/>
    <property type="molecule type" value="Genomic_DNA"/>
</dbReference>
<comment type="caution">
    <text evidence="1">The sequence shown here is derived from an EMBL/GenBank/DDBJ whole genome shotgun (WGS) entry which is preliminary data.</text>
</comment>
<accession>A0A8J8NPZ3</accession>
<keyword evidence="2" id="KW-1185">Reference proteome</keyword>
<dbReference type="Proteomes" id="UP000785679">
    <property type="component" value="Unassembled WGS sequence"/>
</dbReference>
<evidence type="ECO:0000313" key="2">
    <source>
        <dbReference type="Proteomes" id="UP000785679"/>
    </source>
</evidence>
<proteinExistence type="predicted"/>
<name>A0A8J8NPZ3_HALGN</name>
<protein>
    <submittedName>
        <fullName evidence="1">Uncharacterized protein</fullName>
    </submittedName>
</protein>